<gene>
    <name evidence="1" type="ORF">SAMN06275492_1481</name>
</gene>
<name>A0A1X7L6E5_9BACT</name>
<proteinExistence type="predicted"/>
<dbReference type="Proteomes" id="UP000193355">
    <property type="component" value="Unassembled WGS sequence"/>
</dbReference>
<dbReference type="EMBL" id="FXBB01000048">
    <property type="protein sequence ID" value="SMG49034.1"/>
    <property type="molecule type" value="Genomic_DNA"/>
</dbReference>
<reference evidence="2" key="1">
    <citation type="submission" date="2017-04" db="EMBL/GenBank/DDBJ databases">
        <authorList>
            <person name="Varghese N."/>
            <person name="Submissions S."/>
        </authorList>
    </citation>
    <scope>NUCLEOTIDE SEQUENCE [LARGE SCALE GENOMIC DNA]</scope>
    <source>
        <strain evidence="2">USBA 82</strain>
    </source>
</reference>
<dbReference type="AlphaFoldDB" id="A0A1X7L6E5"/>
<feature type="non-terminal residue" evidence="1">
    <location>
        <position position="43"/>
    </location>
</feature>
<evidence type="ECO:0000313" key="2">
    <source>
        <dbReference type="Proteomes" id="UP000193355"/>
    </source>
</evidence>
<accession>A0A1X7L6E5</accession>
<sequence length="43" mass="4732">MIQPIFVDVAILGDSSLESHLTRSVLPDNVVVKFHTIDPKVLS</sequence>
<keyword evidence="2" id="KW-1185">Reference proteome</keyword>
<protein>
    <submittedName>
        <fullName evidence="1">Uncharacterized protein</fullName>
    </submittedName>
</protein>
<evidence type="ECO:0000313" key="1">
    <source>
        <dbReference type="EMBL" id="SMG49034.1"/>
    </source>
</evidence>
<organism evidence="1 2">
    <name type="scientific">Dethiosulfovibrio salsuginis</name>
    <dbReference type="NCBI Taxonomy" id="561720"/>
    <lineage>
        <taxon>Bacteria</taxon>
        <taxon>Thermotogati</taxon>
        <taxon>Synergistota</taxon>
        <taxon>Synergistia</taxon>
        <taxon>Synergistales</taxon>
        <taxon>Dethiosulfovibrionaceae</taxon>
        <taxon>Dethiosulfovibrio</taxon>
    </lineage>
</organism>